<organism evidence="1 2">
    <name type="scientific">Pseudomonas phage PhiPA3</name>
    <name type="common">Pseudomonas aeruginosa phage PhiPA3</name>
    <dbReference type="NCBI Taxonomy" id="998086"/>
    <lineage>
        <taxon>Viruses</taxon>
        <taxon>Duplodnaviria</taxon>
        <taxon>Heunggongvirae</taxon>
        <taxon>Uroviricota</taxon>
        <taxon>Caudoviricetes</taxon>
        <taxon>Chimalliviridae</taxon>
        <taxon>Miltoncavirus</taxon>
        <taxon>Miltoncavirus PhiPA3</taxon>
    </lineage>
</organism>
<keyword evidence="2" id="KW-1185">Reference proteome</keyword>
<reference evidence="1 2" key="1">
    <citation type="journal article" date="2011" name="Microbiology">
        <title>The Pseudomonas aeruginosa generalized transducing phage phiPA3 is a new member of the phiKZ-like group of 'jumbo' phages, and infects model laboratory strains and clinical isolates from cystic fibrosis patients.</title>
        <authorList>
            <person name="Monson R."/>
            <person name="Foulds I."/>
            <person name="Foweraker J."/>
            <person name="Welch M."/>
            <person name="Salmond G.P."/>
        </authorList>
    </citation>
    <scope>NUCLEOTIDE SEQUENCE [LARGE SCALE GENOMIC DNA]</scope>
</reference>
<sequence>MIPLEEMPTPVDLHDLMSSNDELVYNSLQRRLVDAMNVRENWRFAQHALGAYFEKDFSVDKTMGVSPLVIQRLRNNLRACGYVSIHVGIQVGNGDLRVGFFCP</sequence>
<dbReference type="RefSeq" id="YP_009217401.1">
    <property type="nucleotide sequence ID" value="NC_028999.1"/>
</dbReference>
<dbReference type="EMBL" id="HQ630627">
    <property type="protein sequence ID" value="AEH03745.1"/>
    <property type="molecule type" value="Genomic_DNA"/>
</dbReference>
<name>F8SJF8_BPPA3</name>
<accession>F8SJF8</accession>
<dbReference type="Proteomes" id="UP000008388">
    <property type="component" value="Segment"/>
</dbReference>
<dbReference type="GeneID" id="26643850"/>
<organismHost>
    <name type="scientific">Pseudomonas aeruginosa</name>
    <dbReference type="NCBI Taxonomy" id="287"/>
</organismHost>
<evidence type="ECO:0000313" key="2">
    <source>
        <dbReference type="Proteomes" id="UP000008388"/>
    </source>
</evidence>
<protein>
    <submittedName>
        <fullName evidence="1">Uncharacterized protein 322</fullName>
    </submittedName>
</protein>
<evidence type="ECO:0000313" key="1">
    <source>
        <dbReference type="EMBL" id="AEH03745.1"/>
    </source>
</evidence>
<gene>
    <name evidence="1" type="primary">322</name>
</gene>
<proteinExistence type="predicted"/>
<dbReference type="KEGG" id="vg:26643850"/>